<keyword evidence="5" id="KW-1015">Disulfide bond</keyword>
<evidence type="ECO:0000259" key="8">
    <source>
        <dbReference type="SMART" id="SM00199"/>
    </source>
</evidence>
<proteinExistence type="inferred from homology"/>
<evidence type="ECO:0000256" key="6">
    <source>
        <dbReference type="ARBA" id="ARBA00023180"/>
    </source>
</evidence>
<evidence type="ECO:0000256" key="2">
    <source>
        <dbReference type="ARBA" id="ARBA00022500"/>
    </source>
</evidence>
<feature type="signal peptide" evidence="7">
    <location>
        <begin position="1"/>
        <end position="22"/>
    </location>
</feature>
<name>A0A8D2JIT0_SCIVU</name>
<dbReference type="GO" id="GO:0048020">
    <property type="term" value="F:CCR chemokine receptor binding"/>
    <property type="evidence" value="ECO:0007669"/>
    <property type="project" value="TreeGrafter"/>
</dbReference>
<keyword evidence="10" id="KW-1185">Reference proteome</keyword>
<dbReference type="SUPFAM" id="SSF54117">
    <property type="entry name" value="Interleukin 8-like chemokines"/>
    <property type="match status" value="1"/>
</dbReference>
<dbReference type="GO" id="GO:0007204">
    <property type="term" value="P:positive regulation of cytosolic calcium ion concentration"/>
    <property type="evidence" value="ECO:0007669"/>
    <property type="project" value="Ensembl"/>
</dbReference>
<dbReference type="SMART" id="SM00199">
    <property type="entry name" value="SCY"/>
    <property type="match status" value="1"/>
</dbReference>
<dbReference type="InterPro" id="IPR001811">
    <property type="entry name" value="Chemokine_IL8-like_dom"/>
</dbReference>
<organism evidence="9 10">
    <name type="scientific">Sciurus vulgaris</name>
    <name type="common">Eurasian red squirrel</name>
    <dbReference type="NCBI Taxonomy" id="55149"/>
    <lineage>
        <taxon>Eukaryota</taxon>
        <taxon>Metazoa</taxon>
        <taxon>Chordata</taxon>
        <taxon>Craniata</taxon>
        <taxon>Vertebrata</taxon>
        <taxon>Euteleostomi</taxon>
        <taxon>Mammalia</taxon>
        <taxon>Eutheria</taxon>
        <taxon>Euarchontoglires</taxon>
        <taxon>Glires</taxon>
        <taxon>Rodentia</taxon>
        <taxon>Sciuromorpha</taxon>
        <taxon>Sciuridae</taxon>
        <taxon>Sciurinae</taxon>
        <taxon>Sciurini</taxon>
        <taxon>Sciurus</taxon>
    </lineage>
</organism>
<dbReference type="Pfam" id="PF00048">
    <property type="entry name" value="IL8"/>
    <property type="match status" value="1"/>
</dbReference>
<dbReference type="Gene3D" id="2.40.50.40">
    <property type="match status" value="1"/>
</dbReference>
<accession>A0A8D2JIT0</accession>
<evidence type="ECO:0000313" key="10">
    <source>
        <dbReference type="Proteomes" id="UP000694564"/>
    </source>
</evidence>
<evidence type="ECO:0000256" key="7">
    <source>
        <dbReference type="RuleBase" id="RU361150"/>
    </source>
</evidence>
<dbReference type="GO" id="GO:0005615">
    <property type="term" value="C:extracellular space"/>
    <property type="evidence" value="ECO:0007669"/>
    <property type="project" value="UniProtKB-KW"/>
</dbReference>
<reference evidence="9" key="1">
    <citation type="submission" date="2025-08" db="UniProtKB">
        <authorList>
            <consortium name="Ensembl"/>
        </authorList>
    </citation>
    <scope>IDENTIFICATION</scope>
</reference>
<evidence type="ECO:0000313" key="9">
    <source>
        <dbReference type="Ensembl" id="ENSSVLP00005016729.1"/>
    </source>
</evidence>
<dbReference type="OrthoDB" id="9447832at2759"/>
<dbReference type="PROSITE" id="PS00472">
    <property type="entry name" value="SMALL_CYTOKINES_CC"/>
    <property type="match status" value="1"/>
</dbReference>
<comment type="subcellular location">
    <subcellularLocation>
        <location evidence="7">Secreted</location>
    </subcellularLocation>
</comment>
<keyword evidence="2 7" id="KW-0145">Chemotaxis</keyword>
<evidence type="ECO:0000256" key="1">
    <source>
        <dbReference type="ARBA" id="ARBA00010868"/>
    </source>
</evidence>
<keyword evidence="6" id="KW-0325">Glycoprotein</keyword>
<dbReference type="GO" id="GO:0032740">
    <property type="term" value="P:positive regulation of interleukin-17 production"/>
    <property type="evidence" value="ECO:0007669"/>
    <property type="project" value="Ensembl"/>
</dbReference>
<gene>
    <name evidence="9" type="primary">CCL1</name>
</gene>
<dbReference type="InterPro" id="IPR036048">
    <property type="entry name" value="Interleukin_8-like_sf"/>
</dbReference>
<protein>
    <recommendedName>
        <fullName evidence="7">C-C motif chemokine</fullName>
    </recommendedName>
</protein>
<dbReference type="PANTHER" id="PTHR12015:SF5">
    <property type="entry name" value="C-C MOTIF CHEMOKINE 1"/>
    <property type="match status" value="1"/>
</dbReference>
<dbReference type="GO" id="GO:0048245">
    <property type="term" value="P:eosinophil chemotaxis"/>
    <property type="evidence" value="ECO:0007669"/>
    <property type="project" value="TreeGrafter"/>
</dbReference>
<dbReference type="InterPro" id="IPR000827">
    <property type="entry name" value="Chemokine_CC_CS"/>
</dbReference>
<evidence type="ECO:0000256" key="4">
    <source>
        <dbReference type="ARBA" id="ARBA00022729"/>
    </source>
</evidence>
<dbReference type="GO" id="GO:0061844">
    <property type="term" value="P:antimicrobial humoral immune response mediated by antimicrobial peptide"/>
    <property type="evidence" value="ECO:0007669"/>
    <property type="project" value="TreeGrafter"/>
</dbReference>
<comment type="similarity">
    <text evidence="1 7">Belongs to the intercrine beta (chemokine CC) family.</text>
</comment>
<sequence>KLISVALVCLLLTAIWPQDVASKSMHVSSSRCCFSFAKKRISQKTIQCYRDTSSTCPYKAVIFKLKGGRESCALKTPGWVQGYLEKIKPCLLVR</sequence>
<dbReference type="Proteomes" id="UP000694564">
    <property type="component" value="Chromosome 3"/>
</dbReference>
<evidence type="ECO:0000256" key="5">
    <source>
        <dbReference type="ARBA" id="ARBA00023157"/>
    </source>
</evidence>
<dbReference type="InterPro" id="IPR039809">
    <property type="entry name" value="Chemokine_b/g/d"/>
</dbReference>
<dbReference type="GO" id="GO:0090026">
    <property type="term" value="P:positive regulation of monocyte chemotaxis"/>
    <property type="evidence" value="ECO:0007669"/>
    <property type="project" value="Ensembl"/>
</dbReference>
<feature type="domain" description="Chemokine interleukin-8-like" evidence="8">
    <location>
        <begin position="29"/>
        <end position="87"/>
    </location>
</feature>
<dbReference type="FunFam" id="2.40.50.40:FF:000033">
    <property type="entry name" value="C-C motif chemokine 1"/>
    <property type="match status" value="1"/>
</dbReference>
<feature type="chain" id="PRO_5034478403" description="C-C motif chemokine" evidence="7">
    <location>
        <begin position="23"/>
        <end position="94"/>
    </location>
</feature>
<dbReference type="GO" id="GO:0070098">
    <property type="term" value="P:chemokine-mediated signaling pathway"/>
    <property type="evidence" value="ECO:0007669"/>
    <property type="project" value="TreeGrafter"/>
</dbReference>
<evidence type="ECO:0000256" key="3">
    <source>
        <dbReference type="ARBA" id="ARBA00022514"/>
    </source>
</evidence>
<reference evidence="9" key="2">
    <citation type="submission" date="2025-09" db="UniProtKB">
        <authorList>
            <consortium name="Ensembl"/>
        </authorList>
    </citation>
    <scope>IDENTIFICATION</scope>
</reference>
<dbReference type="Ensembl" id="ENSSVLT00005018593.1">
    <property type="protein sequence ID" value="ENSSVLP00005016729.1"/>
    <property type="gene ID" value="ENSSVLG00005013323.1"/>
</dbReference>
<dbReference type="GO" id="GO:0006954">
    <property type="term" value="P:inflammatory response"/>
    <property type="evidence" value="ECO:0007669"/>
    <property type="project" value="TreeGrafter"/>
</dbReference>
<dbReference type="CDD" id="cd00272">
    <property type="entry name" value="Chemokine_CC"/>
    <property type="match status" value="1"/>
</dbReference>
<keyword evidence="7" id="KW-0964">Secreted</keyword>
<keyword evidence="4 7" id="KW-0732">Signal</keyword>
<dbReference type="PANTHER" id="PTHR12015">
    <property type="entry name" value="SMALL INDUCIBLE CYTOKINE A"/>
    <property type="match status" value="1"/>
</dbReference>
<dbReference type="AlphaFoldDB" id="A0A8D2JIT0"/>
<dbReference type="GeneTree" id="ENSGT01100000263482"/>
<keyword evidence="3 7" id="KW-0202">Cytokine</keyword>
<dbReference type="GO" id="GO:0008009">
    <property type="term" value="F:chemokine activity"/>
    <property type="evidence" value="ECO:0007669"/>
    <property type="project" value="Ensembl"/>
</dbReference>
<dbReference type="GO" id="GO:0050729">
    <property type="term" value="P:positive regulation of inflammatory response"/>
    <property type="evidence" value="ECO:0007669"/>
    <property type="project" value="Ensembl"/>
</dbReference>